<evidence type="ECO:0000313" key="2">
    <source>
        <dbReference type="RefSeq" id="XP_018327772.1"/>
    </source>
</evidence>
<dbReference type="GeneID" id="108738721"/>
<reference evidence="2" key="1">
    <citation type="submission" date="2025-08" db="UniProtKB">
        <authorList>
            <consortium name="RefSeq"/>
        </authorList>
    </citation>
    <scope>IDENTIFICATION</scope>
    <source>
        <tissue evidence="2">Entire body</tissue>
    </source>
</reference>
<dbReference type="RefSeq" id="XP_018327772.1">
    <property type="nucleotide sequence ID" value="XM_018472270.2"/>
</dbReference>
<dbReference type="Proteomes" id="UP000192223">
    <property type="component" value="Unplaced"/>
</dbReference>
<gene>
    <name evidence="2" type="primary">LOC108738721</name>
</gene>
<dbReference type="AlphaFoldDB" id="A0A1W4X4N3"/>
<keyword evidence="1" id="KW-1185">Reference proteome</keyword>
<proteinExistence type="predicted"/>
<dbReference type="KEGG" id="apln:108738721"/>
<sequence>MGSYPVWVKNVNLKSKIQYVHLMAPQYDIGGVVTTVVALSVVTTTTTVAPGKNKLGSAKKCGGDVPTWSGLVVSRVFIVLSPFRQTTNTMVSITRLRCNICRRLRESCDVATGLC</sequence>
<organism evidence="1 2">
    <name type="scientific">Agrilus planipennis</name>
    <name type="common">Emerald ash borer</name>
    <name type="synonym">Agrilus marcopoli</name>
    <dbReference type="NCBI Taxonomy" id="224129"/>
    <lineage>
        <taxon>Eukaryota</taxon>
        <taxon>Metazoa</taxon>
        <taxon>Ecdysozoa</taxon>
        <taxon>Arthropoda</taxon>
        <taxon>Hexapoda</taxon>
        <taxon>Insecta</taxon>
        <taxon>Pterygota</taxon>
        <taxon>Neoptera</taxon>
        <taxon>Endopterygota</taxon>
        <taxon>Coleoptera</taxon>
        <taxon>Polyphaga</taxon>
        <taxon>Elateriformia</taxon>
        <taxon>Buprestoidea</taxon>
        <taxon>Buprestidae</taxon>
        <taxon>Agrilinae</taxon>
        <taxon>Agrilus</taxon>
    </lineage>
</organism>
<dbReference type="InParanoid" id="A0A1W4X4N3"/>
<name>A0A1W4X4N3_AGRPL</name>
<evidence type="ECO:0000313" key="1">
    <source>
        <dbReference type="Proteomes" id="UP000192223"/>
    </source>
</evidence>
<accession>A0A1W4X4N3</accession>
<protein>
    <submittedName>
        <fullName evidence="2">Uncharacterized protein LOC108738721 isoform X1</fullName>
    </submittedName>
</protein>